<dbReference type="PATRIC" id="fig|1354272.4.peg.89"/>
<protein>
    <recommendedName>
        <fullName evidence="5">Acid shock protein</fullName>
    </recommendedName>
</protein>
<feature type="chain" id="PRO_5008595849" description="Acid shock protein" evidence="2">
    <location>
        <begin position="22"/>
        <end position="69"/>
    </location>
</feature>
<feature type="compositionally biased region" description="Basic and acidic residues" evidence="1">
    <location>
        <begin position="47"/>
        <end position="58"/>
    </location>
</feature>
<dbReference type="EMBL" id="LXEW01000003">
    <property type="protein sequence ID" value="OAT54936.1"/>
    <property type="molecule type" value="Genomic_DNA"/>
</dbReference>
<comment type="caution">
    <text evidence="3">The sequence shown here is derived from an EMBL/GenBank/DDBJ whole genome shotgun (WGS) entry which is preliminary data.</text>
</comment>
<accession>A0A1B7K481</accession>
<feature type="signal peptide" evidence="2">
    <location>
        <begin position="1"/>
        <end position="21"/>
    </location>
</feature>
<keyword evidence="2" id="KW-0732">Signal</keyword>
<evidence type="ECO:0000313" key="4">
    <source>
        <dbReference type="Proteomes" id="UP000078224"/>
    </source>
</evidence>
<evidence type="ECO:0000256" key="2">
    <source>
        <dbReference type="SAM" id="SignalP"/>
    </source>
</evidence>
<keyword evidence="4" id="KW-1185">Reference proteome</keyword>
<proteinExistence type="predicted"/>
<name>A0A1B7K481_9GAMM</name>
<dbReference type="Proteomes" id="UP000078224">
    <property type="component" value="Unassembled WGS sequence"/>
</dbReference>
<dbReference type="RefSeq" id="WP_068444350.1">
    <property type="nucleotide sequence ID" value="NZ_LXEW01000003.1"/>
</dbReference>
<sequence length="69" mass="7271">MKKLLTIVTVLSFAVSGAALANSTIKSEPIAPVAKSHQTAKVHQQKAKIEKKGIKQNKESASNAASTLK</sequence>
<feature type="region of interest" description="Disordered" evidence="1">
    <location>
        <begin position="32"/>
        <end position="69"/>
    </location>
</feature>
<feature type="compositionally biased region" description="Polar residues" evidence="1">
    <location>
        <begin position="59"/>
        <end position="69"/>
    </location>
</feature>
<reference evidence="3 4" key="1">
    <citation type="submission" date="2016-04" db="EMBL/GenBank/DDBJ databases">
        <title>ATOL: Assembling a taxonomically balanced genome-scale reconstruction of the evolutionary history of the Enterobacteriaceae.</title>
        <authorList>
            <person name="Plunkett G.III."/>
            <person name="Neeno-Eckwall E.C."/>
            <person name="Glasner J.D."/>
            <person name="Perna N.T."/>
        </authorList>
    </citation>
    <scope>NUCLEOTIDE SEQUENCE [LARGE SCALE GENOMIC DNA]</scope>
    <source>
        <strain evidence="3 4">ATCC 35613</strain>
    </source>
</reference>
<dbReference type="AlphaFoldDB" id="A0A1B7K481"/>
<evidence type="ECO:0000313" key="3">
    <source>
        <dbReference type="EMBL" id="OAT54936.1"/>
    </source>
</evidence>
<organism evidence="3 4">
    <name type="scientific">Providencia heimbachae ATCC 35613</name>
    <dbReference type="NCBI Taxonomy" id="1354272"/>
    <lineage>
        <taxon>Bacteria</taxon>
        <taxon>Pseudomonadati</taxon>
        <taxon>Pseudomonadota</taxon>
        <taxon>Gammaproteobacteria</taxon>
        <taxon>Enterobacterales</taxon>
        <taxon>Morganellaceae</taxon>
        <taxon>Providencia</taxon>
    </lineage>
</organism>
<evidence type="ECO:0000256" key="1">
    <source>
        <dbReference type="SAM" id="MobiDB-lite"/>
    </source>
</evidence>
<gene>
    <name evidence="3" type="ORF">M998_0085</name>
</gene>
<evidence type="ECO:0008006" key="5">
    <source>
        <dbReference type="Google" id="ProtNLM"/>
    </source>
</evidence>